<proteinExistence type="predicted"/>
<keyword evidence="2" id="KW-1185">Reference proteome</keyword>
<accession>A0A7H0VGN9</accession>
<evidence type="ECO:0000313" key="2">
    <source>
        <dbReference type="Proteomes" id="UP000516305"/>
    </source>
</evidence>
<dbReference type="EMBL" id="CP060139">
    <property type="protein sequence ID" value="QNR24887.1"/>
    <property type="molecule type" value="Genomic_DNA"/>
</dbReference>
<gene>
    <name evidence="1" type="ORF">H4K34_03330</name>
</gene>
<reference evidence="1 2" key="1">
    <citation type="submission" date="2020-08" db="EMBL/GenBank/DDBJ databases">
        <title>Croceimicrobium hydrocarbonivorans gen. nov., sp. nov., a novel marine bacterium isolated from a bacterial consortium that degrades polyethylene terephthalate.</title>
        <authorList>
            <person name="Liu R."/>
        </authorList>
    </citation>
    <scope>NUCLEOTIDE SEQUENCE [LARGE SCALE GENOMIC DNA]</scope>
    <source>
        <strain evidence="1 2">A20-9</strain>
    </source>
</reference>
<sequence length="287" mass="33753">MGMNLAGLLAQNEFLDLQQLESSLKIDLKESRRSTWADAQSESMYKNELMILFKKGRMLIYYPFDFFEEHFESLRQLALESQECLIFGCSETSMTFVFDWYQFGKHLGEDAYTFEEEFRAHGANRLGLTEEDDSIFDGLFPYIENSLQVQDADIAIFYKWQARPSWQEPQSPARDISSLDQEINQLLNSRKAENGLMSLQRLRNLLAQKKKMGYRLPDEAKIKPGISDRELKELIYSVSTEWQAGQWHELTYVLRSNTAVAWALREIDIQDLKDGSFVYKKWWELWK</sequence>
<organism evidence="1 2">
    <name type="scientific">Croceimicrobium hydrocarbonivorans</name>
    <dbReference type="NCBI Taxonomy" id="2761580"/>
    <lineage>
        <taxon>Bacteria</taxon>
        <taxon>Pseudomonadati</taxon>
        <taxon>Bacteroidota</taxon>
        <taxon>Flavobacteriia</taxon>
        <taxon>Flavobacteriales</taxon>
        <taxon>Owenweeksiaceae</taxon>
        <taxon>Croceimicrobium</taxon>
    </lineage>
</organism>
<evidence type="ECO:0000313" key="1">
    <source>
        <dbReference type="EMBL" id="QNR24887.1"/>
    </source>
</evidence>
<dbReference type="AlphaFoldDB" id="A0A7H0VGN9"/>
<dbReference type="Proteomes" id="UP000516305">
    <property type="component" value="Chromosome"/>
</dbReference>
<dbReference type="KEGG" id="chyd:H4K34_03330"/>
<protein>
    <submittedName>
        <fullName evidence="1">Uncharacterized protein</fullName>
    </submittedName>
</protein>
<dbReference type="RefSeq" id="WP_210759414.1">
    <property type="nucleotide sequence ID" value="NZ_CP060139.1"/>
</dbReference>
<name>A0A7H0VGN9_9FLAO</name>